<feature type="non-terminal residue" evidence="1">
    <location>
        <position position="138"/>
    </location>
</feature>
<organism evidence="1 2">
    <name type="scientific">Ambispora leptoticha</name>
    <dbReference type="NCBI Taxonomy" id="144679"/>
    <lineage>
        <taxon>Eukaryota</taxon>
        <taxon>Fungi</taxon>
        <taxon>Fungi incertae sedis</taxon>
        <taxon>Mucoromycota</taxon>
        <taxon>Glomeromycotina</taxon>
        <taxon>Glomeromycetes</taxon>
        <taxon>Archaeosporales</taxon>
        <taxon>Ambisporaceae</taxon>
        <taxon>Ambispora</taxon>
    </lineage>
</organism>
<accession>A0A9N9FSJ0</accession>
<dbReference type="AlphaFoldDB" id="A0A9N9FSJ0"/>
<comment type="caution">
    <text evidence="1">The sequence shown here is derived from an EMBL/GenBank/DDBJ whole genome shotgun (WGS) entry which is preliminary data.</text>
</comment>
<evidence type="ECO:0000313" key="1">
    <source>
        <dbReference type="EMBL" id="CAG8557055.1"/>
    </source>
</evidence>
<name>A0A9N9FSJ0_9GLOM</name>
<protein>
    <submittedName>
        <fullName evidence="1">527_t:CDS:1</fullName>
    </submittedName>
</protein>
<keyword evidence="2" id="KW-1185">Reference proteome</keyword>
<dbReference type="Proteomes" id="UP000789508">
    <property type="component" value="Unassembled WGS sequence"/>
</dbReference>
<evidence type="ECO:0000313" key="2">
    <source>
        <dbReference type="Proteomes" id="UP000789508"/>
    </source>
</evidence>
<dbReference type="EMBL" id="CAJVPS010002000">
    <property type="protein sequence ID" value="CAG8557055.1"/>
    <property type="molecule type" value="Genomic_DNA"/>
</dbReference>
<gene>
    <name evidence="1" type="ORF">ALEPTO_LOCUS6162</name>
</gene>
<sequence>NFVQEIGHVAQESKSVLFFFRTDIRSLLYTLTGGREKPGEERIDSVSVKQQQQYLAEGTLKILKMLAWKLQMMLYGITYKEIIVFVTNRVATFGRCHTHKSTLTYVNRDDVDNVFIKAKNKEFFAKGLMTLEEYEIIR</sequence>
<proteinExistence type="predicted"/>
<reference evidence="1" key="1">
    <citation type="submission" date="2021-06" db="EMBL/GenBank/DDBJ databases">
        <authorList>
            <person name="Kallberg Y."/>
            <person name="Tangrot J."/>
            <person name="Rosling A."/>
        </authorList>
    </citation>
    <scope>NUCLEOTIDE SEQUENCE</scope>
    <source>
        <strain evidence="1">FL130A</strain>
    </source>
</reference>